<name>A0ACC1TMS4_9AGAR</name>
<dbReference type="EMBL" id="MU795487">
    <property type="protein sequence ID" value="KAJ3806029.1"/>
    <property type="molecule type" value="Genomic_DNA"/>
</dbReference>
<organism evidence="1 2">
    <name type="scientific">Lentinula aff. lateritia</name>
    <dbReference type="NCBI Taxonomy" id="2804960"/>
    <lineage>
        <taxon>Eukaryota</taxon>
        <taxon>Fungi</taxon>
        <taxon>Dikarya</taxon>
        <taxon>Basidiomycota</taxon>
        <taxon>Agaricomycotina</taxon>
        <taxon>Agaricomycetes</taxon>
        <taxon>Agaricomycetidae</taxon>
        <taxon>Agaricales</taxon>
        <taxon>Marasmiineae</taxon>
        <taxon>Omphalotaceae</taxon>
        <taxon>Lentinula</taxon>
    </lineage>
</organism>
<reference evidence="1" key="1">
    <citation type="submission" date="2022-09" db="EMBL/GenBank/DDBJ databases">
        <title>A Global Phylogenomic Analysis of the Shiitake Genus Lentinula.</title>
        <authorList>
            <consortium name="DOE Joint Genome Institute"/>
            <person name="Sierra-Patev S."/>
            <person name="Min B."/>
            <person name="Naranjo-Ortiz M."/>
            <person name="Looney B."/>
            <person name="Konkel Z."/>
            <person name="Slot J.C."/>
            <person name="Sakamoto Y."/>
            <person name="Steenwyk J.L."/>
            <person name="Rokas A."/>
            <person name="Carro J."/>
            <person name="Camarero S."/>
            <person name="Ferreira P."/>
            <person name="Molpeceres G."/>
            <person name="Ruiz-Duenas F.J."/>
            <person name="Serrano A."/>
            <person name="Henrissat B."/>
            <person name="Drula E."/>
            <person name="Hughes K.W."/>
            <person name="Mata J.L."/>
            <person name="Ishikawa N.K."/>
            <person name="Vargas-Isla R."/>
            <person name="Ushijima S."/>
            <person name="Smith C.A."/>
            <person name="Ahrendt S."/>
            <person name="Andreopoulos W."/>
            <person name="He G."/>
            <person name="Labutti K."/>
            <person name="Lipzen A."/>
            <person name="Ng V."/>
            <person name="Riley R."/>
            <person name="Sandor L."/>
            <person name="Barry K."/>
            <person name="Martinez A.T."/>
            <person name="Xiao Y."/>
            <person name="Gibbons J.G."/>
            <person name="Terashima K."/>
            <person name="Grigoriev I.V."/>
            <person name="Hibbett D.S."/>
        </authorList>
    </citation>
    <scope>NUCLEOTIDE SEQUENCE</scope>
    <source>
        <strain evidence="1">TMI1499</strain>
    </source>
</reference>
<keyword evidence="2" id="KW-1185">Reference proteome</keyword>
<proteinExistence type="predicted"/>
<evidence type="ECO:0000313" key="2">
    <source>
        <dbReference type="Proteomes" id="UP001163835"/>
    </source>
</evidence>
<evidence type="ECO:0000313" key="1">
    <source>
        <dbReference type="EMBL" id="KAJ3806029.1"/>
    </source>
</evidence>
<comment type="caution">
    <text evidence="1">The sequence shown here is derived from an EMBL/GenBank/DDBJ whole genome shotgun (WGS) entry which is preliminary data.</text>
</comment>
<accession>A0ACC1TMS4</accession>
<sequence length="229" mass="25600">MIFSHSILAAVIAIGAASDVFAFPVPTASARHQNGMPVDFSHNGDVTVLDTPLSSNHARRTVEVVRENFNARDLDVIVKANTEGDWRHHAPTSNEEEFEGKKESPHNVDSEILPVSVHISSIVGMTQTLEDPTHSLPSQYPHNLIRGLKATALISKRAERTISVEFFEAVYAFNVLKCNWEKILNETDPGKEIKRGGRVLRDTWRRYLEGACSTQQQQLTIKRHTRAVP</sequence>
<dbReference type="Proteomes" id="UP001163835">
    <property type="component" value="Unassembled WGS sequence"/>
</dbReference>
<protein>
    <submittedName>
        <fullName evidence="1">Uncharacterized protein</fullName>
    </submittedName>
</protein>
<gene>
    <name evidence="1" type="ORF">F5876DRAFT_69283</name>
</gene>